<dbReference type="PANTHER" id="PTHR31672:SF13">
    <property type="entry name" value="F-BOX PROTEIN CPR30-LIKE"/>
    <property type="match status" value="1"/>
</dbReference>
<reference evidence="2" key="1">
    <citation type="submission" date="2023-07" db="EMBL/GenBank/DDBJ databases">
        <title>A chromosome-level genome assembly of Lolium multiflorum.</title>
        <authorList>
            <person name="Chen Y."/>
            <person name="Copetti D."/>
            <person name="Kolliker R."/>
            <person name="Studer B."/>
        </authorList>
    </citation>
    <scope>NUCLEOTIDE SEQUENCE</scope>
    <source>
        <strain evidence="2">02402/16</strain>
        <tissue evidence="2">Leaf</tissue>
    </source>
</reference>
<proteinExistence type="predicted"/>
<dbReference type="Gene3D" id="1.20.1280.50">
    <property type="match status" value="1"/>
</dbReference>
<evidence type="ECO:0000313" key="3">
    <source>
        <dbReference type="Proteomes" id="UP001231189"/>
    </source>
</evidence>
<dbReference type="AlphaFoldDB" id="A0AAD8R526"/>
<dbReference type="InterPro" id="IPR001810">
    <property type="entry name" value="F-box_dom"/>
</dbReference>
<dbReference type="NCBIfam" id="TIGR01640">
    <property type="entry name" value="F_box_assoc_1"/>
    <property type="match status" value="1"/>
</dbReference>
<dbReference type="InterPro" id="IPR006527">
    <property type="entry name" value="F-box-assoc_dom_typ1"/>
</dbReference>
<name>A0AAD8R526_LOLMU</name>
<dbReference type="PANTHER" id="PTHR31672">
    <property type="entry name" value="BNACNNG10540D PROTEIN"/>
    <property type="match status" value="1"/>
</dbReference>
<gene>
    <name evidence="2" type="ORF">QYE76_019999</name>
</gene>
<keyword evidence="3" id="KW-1185">Reference proteome</keyword>
<dbReference type="Pfam" id="PF07734">
    <property type="entry name" value="FBA_1"/>
    <property type="match status" value="1"/>
</dbReference>
<evidence type="ECO:0000259" key="1">
    <source>
        <dbReference type="SMART" id="SM00256"/>
    </source>
</evidence>
<sequence>MGPFATDVLVEILLRLPPNSRRRSRLVCRRWRHLVDKRTTTDLRSRAQTLLVAAGAALVLGDDVGRSPRKVLASAEGRNLSVVGTCNGLICLCDDGKPPGAVALANPATGERLVLPPLPCGADIIIARDNPAWHSPYSFAHHQTTGRYAVVHVPCCFNRVYEFHTLQVFTLGEAAWRDVRTPWIRGAAVGCHLDIGVVSVDGATYWVAEATDEIISFDLGDERVTPVKPLPMQVGAGAGAGWSRRRLTEVHGRLGMAIFCRSCNEERTKVWLLGSARGEQMWALHYAVEIDVGIRRWLTHHLLMPHFRHGEHVLCVNDRDLVVYLPTTSPDGVLEIDDKDLGAVIERKCYVHKAFAHVETKEPLSIYKLW</sequence>
<dbReference type="InterPro" id="IPR017451">
    <property type="entry name" value="F-box-assoc_interact_dom"/>
</dbReference>
<dbReference type="SMART" id="SM00256">
    <property type="entry name" value="FBOX"/>
    <property type="match status" value="1"/>
</dbReference>
<organism evidence="2 3">
    <name type="scientific">Lolium multiflorum</name>
    <name type="common">Italian ryegrass</name>
    <name type="synonym">Lolium perenne subsp. multiflorum</name>
    <dbReference type="NCBI Taxonomy" id="4521"/>
    <lineage>
        <taxon>Eukaryota</taxon>
        <taxon>Viridiplantae</taxon>
        <taxon>Streptophyta</taxon>
        <taxon>Embryophyta</taxon>
        <taxon>Tracheophyta</taxon>
        <taxon>Spermatophyta</taxon>
        <taxon>Magnoliopsida</taxon>
        <taxon>Liliopsida</taxon>
        <taxon>Poales</taxon>
        <taxon>Poaceae</taxon>
        <taxon>BOP clade</taxon>
        <taxon>Pooideae</taxon>
        <taxon>Poodae</taxon>
        <taxon>Poeae</taxon>
        <taxon>Poeae Chloroplast Group 2 (Poeae type)</taxon>
        <taxon>Loliodinae</taxon>
        <taxon>Loliinae</taxon>
        <taxon>Lolium</taxon>
    </lineage>
</organism>
<protein>
    <recommendedName>
        <fullName evidence="1">F-box domain-containing protein</fullName>
    </recommendedName>
</protein>
<comment type="caution">
    <text evidence="2">The sequence shown here is derived from an EMBL/GenBank/DDBJ whole genome shotgun (WGS) entry which is preliminary data.</text>
</comment>
<feature type="domain" description="F-box" evidence="1">
    <location>
        <begin position="4"/>
        <end position="44"/>
    </location>
</feature>
<dbReference type="InterPro" id="IPR050796">
    <property type="entry name" value="SCF_F-box_component"/>
</dbReference>
<dbReference type="SUPFAM" id="SSF81383">
    <property type="entry name" value="F-box domain"/>
    <property type="match status" value="1"/>
</dbReference>
<dbReference type="EMBL" id="JAUUTY010000006">
    <property type="protein sequence ID" value="KAK1614482.1"/>
    <property type="molecule type" value="Genomic_DNA"/>
</dbReference>
<dbReference type="InterPro" id="IPR036047">
    <property type="entry name" value="F-box-like_dom_sf"/>
</dbReference>
<dbReference type="Proteomes" id="UP001231189">
    <property type="component" value="Unassembled WGS sequence"/>
</dbReference>
<dbReference type="Pfam" id="PF00646">
    <property type="entry name" value="F-box"/>
    <property type="match status" value="1"/>
</dbReference>
<evidence type="ECO:0000313" key="2">
    <source>
        <dbReference type="EMBL" id="KAK1614482.1"/>
    </source>
</evidence>
<accession>A0AAD8R526</accession>